<gene>
    <name evidence="3" type="ORF">ASPZODRAFT_39420</name>
</gene>
<proteinExistence type="inferred from homology"/>
<dbReference type="STRING" id="1073090.A0A1L9S4C9"/>
<sequence>FRGPPSAFMGPPTPEIDAEWYHLAKIFNFGVDYPVLKALNRTQGAIKYPGTGVYQAGMEVFHQLHCLNYIRMYTYQDHYGNTDYDMIGETPEERQRHKDHCIENIRQRLMCAPDLNVYTYHWLPESTLPHGHLFTRHQCVEWDSFYAWAENSAINSPPLSKPNDAETL</sequence>
<dbReference type="EMBL" id="KV878385">
    <property type="protein sequence ID" value="OJJ42006.1"/>
    <property type="molecule type" value="Genomic_DNA"/>
</dbReference>
<dbReference type="GeneID" id="34614772"/>
<dbReference type="AlphaFoldDB" id="A0A1L9S4C9"/>
<feature type="non-terminal residue" evidence="3">
    <location>
        <position position="168"/>
    </location>
</feature>
<dbReference type="OrthoDB" id="3687641at2759"/>
<dbReference type="VEuPathDB" id="FungiDB:ASPZODRAFT_39420"/>
<dbReference type="PANTHER" id="PTHR33365">
    <property type="entry name" value="YALI0B05434P"/>
    <property type="match status" value="1"/>
</dbReference>
<evidence type="ECO:0000313" key="3">
    <source>
        <dbReference type="EMBL" id="OJJ42006.1"/>
    </source>
</evidence>
<accession>A0A1L9S4C9</accession>
<reference evidence="4" key="1">
    <citation type="journal article" date="2017" name="Genome Biol.">
        <title>Comparative genomics reveals high biological diversity and specific adaptations in the industrially and medically important fungal genus Aspergillus.</title>
        <authorList>
            <person name="de Vries R.P."/>
            <person name="Riley R."/>
            <person name="Wiebenga A."/>
            <person name="Aguilar-Osorio G."/>
            <person name="Amillis S."/>
            <person name="Uchima C.A."/>
            <person name="Anderluh G."/>
            <person name="Asadollahi M."/>
            <person name="Askin M."/>
            <person name="Barry K."/>
            <person name="Battaglia E."/>
            <person name="Bayram O."/>
            <person name="Benocci T."/>
            <person name="Braus-Stromeyer S.A."/>
            <person name="Caldana C."/>
            <person name="Canovas D."/>
            <person name="Cerqueira G.C."/>
            <person name="Chen F."/>
            <person name="Chen W."/>
            <person name="Choi C."/>
            <person name="Clum A."/>
            <person name="Dos Santos R.A."/>
            <person name="Damasio A.R."/>
            <person name="Diallinas G."/>
            <person name="Emri T."/>
            <person name="Fekete E."/>
            <person name="Flipphi M."/>
            <person name="Freyberg S."/>
            <person name="Gallo A."/>
            <person name="Gournas C."/>
            <person name="Habgood R."/>
            <person name="Hainaut M."/>
            <person name="Harispe M.L."/>
            <person name="Henrissat B."/>
            <person name="Hilden K.S."/>
            <person name="Hope R."/>
            <person name="Hossain A."/>
            <person name="Karabika E."/>
            <person name="Karaffa L."/>
            <person name="Karanyi Z."/>
            <person name="Krasevec N."/>
            <person name="Kuo A."/>
            <person name="Kusch H."/>
            <person name="LaButti K."/>
            <person name="Lagendijk E.L."/>
            <person name="Lapidus A."/>
            <person name="Levasseur A."/>
            <person name="Lindquist E."/>
            <person name="Lipzen A."/>
            <person name="Logrieco A.F."/>
            <person name="MacCabe A."/>
            <person name="Maekelae M.R."/>
            <person name="Malavazi I."/>
            <person name="Melin P."/>
            <person name="Meyer V."/>
            <person name="Mielnichuk N."/>
            <person name="Miskei M."/>
            <person name="Molnar A.P."/>
            <person name="Mule G."/>
            <person name="Ngan C.Y."/>
            <person name="Orejas M."/>
            <person name="Orosz E."/>
            <person name="Ouedraogo J.P."/>
            <person name="Overkamp K.M."/>
            <person name="Park H.-S."/>
            <person name="Perrone G."/>
            <person name="Piumi F."/>
            <person name="Punt P.J."/>
            <person name="Ram A.F."/>
            <person name="Ramon A."/>
            <person name="Rauscher S."/>
            <person name="Record E."/>
            <person name="Riano-Pachon D.M."/>
            <person name="Robert V."/>
            <person name="Roehrig J."/>
            <person name="Ruller R."/>
            <person name="Salamov A."/>
            <person name="Salih N.S."/>
            <person name="Samson R.A."/>
            <person name="Sandor E."/>
            <person name="Sanguinetti M."/>
            <person name="Schuetze T."/>
            <person name="Sepcic K."/>
            <person name="Shelest E."/>
            <person name="Sherlock G."/>
            <person name="Sophianopoulou V."/>
            <person name="Squina F.M."/>
            <person name="Sun H."/>
            <person name="Susca A."/>
            <person name="Todd R.B."/>
            <person name="Tsang A."/>
            <person name="Unkles S.E."/>
            <person name="van de Wiele N."/>
            <person name="van Rossen-Uffink D."/>
            <person name="Oliveira J.V."/>
            <person name="Vesth T.C."/>
            <person name="Visser J."/>
            <person name="Yu J.-H."/>
            <person name="Zhou M."/>
            <person name="Andersen M.R."/>
            <person name="Archer D.B."/>
            <person name="Baker S.E."/>
            <person name="Benoit I."/>
            <person name="Brakhage A.A."/>
            <person name="Braus G.H."/>
            <person name="Fischer R."/>
            <person name="Frisvad J.C."/>
            <person name="Goldman G.H."/>
            <person name="Houbraken J."/>
            <person name="Oakley B."/>
            <person name="Pocsi I."/>
            <person name="Scazzocchio C."/>
            <person name="Seiboth B."/>
            <person name="vanKuyk P.A."/>
            <person name="Wortman J."/>
            <person name="Dyer P.S."/>
            <person name="Grigoriev I.V."/>
        </authorList>
    </citation>
    <scope>NUCLEOTIDE SEQUENCE [LARGE SCALE GENOMIC DNA]</scope>
    <source>
        <strain evidence="4">CBS 506.65</strain>
    </source>
</reference>
<evidence type="ECO:0000313" key="4">
    <source>
        <dbReference type="Proteomes" id="UP000184188"/>
    </source>
</evidence>
<comment type="similarity">
    <text evidence="2">Belongs to the ustYa family.</text>
</comment>
<dbReference type="PANTHER" id="PTHR33365:SF4">
    <property type="entry name" value="CYCLOCHLOROTINE BIOSYNTHESIS PROTEIN O"/>
    <property type="match status" value="1"/>
</dbReference>
<dbReference type="RefSeq" id="XP_022576516.1">
    <property type="nucleotide sequence ID" value="XM_022728308.1"/>
</dbReference>
<protein>
    <recommendedName>
        <fullName evidence="5">Tat pathway signal sequence</fullName>
    </recommendedName>
</protein>
<name>A0A1L9S4C9_9EURO</name>
<evidence type="ECO:0000256" key="1">
    <source>
        <dbReference type="ARBA" id="ARBA00004685"/>
    </source>
</evidence>
<dbReference type="Proteomes" id="UP000184188">
    <property type="component" value="Unassembled WGS sequence"/>
</dbReference>
<comment type="pathway">
    <text evidence="1">Mycotoxin biosynthesis.</text>
</comment>
<feature type="non-terminal residue" evidence="3">
    <location>
        <position position="1"/>
    </location>
</feature>
<dbReference type="InterPro" id="IPR021765">
    <property type="entry name" value="UstYa-like"/>
</dbReference>
<evidence type="ECO:0008006" key="5">
    <source>
        <dbReference type="Google" id="ProtNLM"/>
    </source>
</evidence>
<dbReference type="Pfam" id="PF11807">
    <property type="entry name" value="UstYa"/>
    <property type="match status" value="1"/>
</dbReference>
<dbReference type="GO" id="GO:0043386">
    <property type="term" value="P:mycotoxin biosynthetic process"/>
    <property type="evidence" value="ECO:0007669"/>
    <property type="project" value="InterPro"/>
</dbReference>
<evidence type="ECO:0000256" key="2">
    <source>
        <dbReference type="ARBA" id="ARBA00035112"/>
    </source>
</evidence>
<organism evidence="3 4">
    <name type="scientific">Penicilliopsis zonata CBS 506.65</name>
    <dbReference type="NCBI Taxonomy" id="1073090"/>
    <lineage>
        <taxon>Eukaryota</taxon>
        <taxon>Fungi</taxon>
        <taxon>Dikarya</taxon>
        <taxon>Ascomycota</taxon>
        <taxon>Pezizomycotina</taxon>
        <taxon>Eurotiomycetes</taxon>
        <taxon>Eurotiomycetidae</taxon>
        <taxon>Eurotiales</taxon>
        <taxon>Aspergillaceae</taxon>
        <taxon>Penicilliopsis</taxon>
    </lineage>
</organism>
<keyword evidence="4" id="KW-1185">Reference proteome</keyword>